<evidence type="ECO:0000313" key="3">
    <source>
        <dbReference type="Proteomes" id="UP001153076"/>
    </source>
</evidence>
<dbReference type="OrthoDB" id="691593at2759"/>
<organism evidence="2 3">
    <name type="scientific">Carnegiea gigantea</name>
    <dbReference type="NCBI Taxonomy" id="171969"/>
    <lineage>
        <taxon>Eukaryota</taxon>
        <taxon>Viridiplantae</taxon>
        <taxon>Streptophyta</taxon>
        <taxon>Embryophyta</taxon>
        <taxon>Tracheophyta</taxon>
        <taxon>Spermatophyta</taxon>
        <taxon>Magnoliopsida</taxon>
        <taxon>eudicotyledons</taxon>
        <taxon>Gunneridae</taxon>
        <taxon>Pentapetalae</taxon>
        <taxon>Caryophyllales</taxon>
        <taxon>Cactineae</taxon>
        <taxon>Cactaceae</taxon>
        <taxon>Cactoideae</taxon>
        <taxon>Echinocereeae</taxon>
        <taxon>Carnegiea</taxon>
    </lineage>
</organism>
<comment type="caution">
    <text evidence="2">The sequence shown here is derived from an EMBL/GenBank/DDBJ whole genome shotgun (WGS) entry which is preliminary data.</text>
</comment>
<keyword evidence="3" id="KW-1185">Reference proteome</keyword>
<reference evidence="2" key="1">
    <citation type="submission" date="2022-04" db="EMBL/GenBank/DDBJ databases">
        <title>Carnegiea gigantea Genome sequencing and assembly v2.</title>
        <authorList>
            <person name="Copetti D."/>
            <person name="Sanderson M.J."/>
            <person name="Burquez A."/>
            <person name="Wojciechowski M.F."/>
        </authorList>
    </citation>
    <scope>NUCLEOTIDE SEQUENCE</scope>
    <source>
        <strain evidence="2">SGP5-SGP5p</strain>
        <tissue evidence="2">Aerial part</tissue>
    </source>
</reference>
<dbReference type="Proteomes" id="UP001153076">
    <property type="component" value="Unassembled WGS sequence"/>
</dbReference>
<feature type="region of interest" description="Disordered" evidence="1">
    <location>
        <begin position="160"/>
        <end position="186"/>
    </location>
</feature>
<evidence type="ECO:0000256" key="1">
    <source>
        <dbReference type="SAM" id="MobiDB-lite"/>
    </source>
</evidence>
<dbReference type="AlphaFoldDB" id="A0A9Q1JSB0"/>
<dbReference type="EMBL" id="JAKOGI010000822">
    <property type="protein sequence ID" value="KAJ8430114.1"/>
    <property type="molecule type" value="Genomic_DNA"/>
</dbReference>
<sequence length="211" mass="23981">METNQEEEQHQTIETFKSPTRIIKEWAHVCEEELRPKEGLEFDNLDECERFYKNYAHHVGFSVCKSSCNQKPIFSADGTVLEGCSQMQQADKLISDTWLEFMDCMEIAGRDPQKLMIALKGIQEISKELKDSSGNTSDGKIHQLESFIGSTAPEKIEILPPKQSSTKGSGKRIKGGKEQAIEQQQKRKRLCKSCGEQVYHDSHNCPKKLQS</sequence>
<evidence type="ECO:0000313" key="2">
    <source>
        <dbReference type="EMBL" id="KAJ8430114.1"/>
    </source>
</evidence>
<protein>
    <submittedName>
        <fullName evidence="2">Uncharacterized protein</fullName>
    </submittedName>
</protein>
<name>A0A9Q1JSB0_9CARY</name>
<accession>A0A9Q1JSB0</accession>
<proteinExistence type="predicted"/>
<gene>
    <name evidence="2" type="ORF">Cgig2_007087</name>
</gene>